<sequence length="59" mass="6963">MNLSKKVEIVIIQEDLLQQDIKQVEIAIIREDLLQQEIKRVEIAVIQIRGHILYIRKNA</sequence>
<accession>A0A9N9HNP3</accession>
<evidence type="ECO:0000313" key="2">
    <source>
        <dbReference type="Proteomes" id="UP000789759"/>
    </source>
</evidence>
<protein>
    <submittedName>
        <fullName evidence="1">20246_t:CDS:1</fullName>
    </submittedName>
</protein>
<gene>
    <name evidence="1" type="ORF">CPELLU_LOCUS11682</name>
</gene>
<keyword evidence="2" id="KW-1185">Reference proteome</keyword>
<dbReference type="Proteomes" id="UP000789759">
    <property type="component" value="Unassembled WGS sequence"/>
</dbReference>
<comment type="caution">
    <text evidence="1">The sequence shown here is derived from an EMBL/GenBank/DDBJ whole genome shotgun (WGS) entry which is preliminary data.</text>
</comment>
<feature type="non-terminal residue" evidence="1">
    <location>
        <position position="59"/>
    </location>
</feature>
<dbReference type="OrthoDB" id="10674038at2759"/>
<name>A0A9N9HNP3_9GLOM</name>
<organism evidence="1 2">
    <name type="scientific">Cetraspora pellucida</name>
    <dbReference type="NCBI Taxonomy" id="1433469"/>
    <lineage>
        <taxon>Eukaryota</taxon>
        <taxon>Fungi</taxon>
        <taxon>Fungi incertae sedis</taxon>
        <taxon>Mucoromycota</taxon>
        <taxon>Glomeromycotina</taxon>
        <taxon>Glomeromycetes</taxon>
        <taxon>Diversisporales</taxon>
        <taxon>Gigasporaceae</taxon>
        <taxon>Cetraspora</taxon>
    </lineage>
</organism>
<dbReference type="EMBL" id="CAJVQA010010583">
    <property type="protein sequence ID" value="CAG8698391.1"/>
    <property type="molecule type" value="Genomic_DNA"/>
</dbReference>
<proteinExistence type="predicted"/>
<reference evidence="1" key="1">
    <citation type="submission" date="2021-06" db="EMBL/GenBank/DDBJ databases">
        <authorList>
            <person name="Kallberg Y."/>
            <person name="Tangrot J."/>
            <person name="Rosling A."/>
        </authorList>
    </citation>
    <scope>NUCLEOTIDE SEQUENCE</scope>
    <source>
        <strain evidence="1">FL966</strain>
    </source>
</reference>
<dbReference type="AlphaFoldDB" id="A0A9N9HNP3"/>
<evidence type="ECO:0000313" key="1">
    <source>
        <dbReference type="EMBL" id="CAG8698391.1"/>
    </source>
</evidence>